<dbReference type="Proteomes" id="UP001157006">
    <property type="component" value="Chromosome 1S"/>
</dbReference>
<organism evidence="2 3">
    <name type="scientific">Vicia faba</name>
    <name type="common">Broad bean</name>
    <name type="synonym">Faba vulgaris</name>
    <dbReference type="NCBI Taxonomy" id="3906"/>
    <lineage>
        <taxon>Eukaryota</taxon>
        <taxon>Viridiplantae</taxon>
        <taxon>Streptophyta</taxon>
        <taxon>Embryophyta</taxon>
        <taxon>Tracheophyta</taxon>
        <taxon>Spermatophyta</taxon>
        <taxon>Magnoliopsida</taxon>
        <taxon>eudicotyledons</taxon>
        <taxon>Gunneridae</taxon>
        <taxon>Pentapetalae</taxon>
        <taxon>rosids</taxon>
        <taxon>fabids</taxon>
        <taxon>Fabales</taxon>
        <taxon>Fabaceae</taxon>
        <taxon>Papilionoideae</taxon>
        <taxon>50 kb inversion clade</taxon>
        <taxon>NPAAA clade</taxon>
        <taxon>Hologalegina</taxon>
        <taxon>IRL clade</taxon>
        <taxon>Fabeae</taxon>
        <taxon>Vicia</taxon>
    </lineage>
</organism>
<reference evidence="2 3" key="1">
    <citation type="submission" date="2023-01" db="EMBL/GenBank/DDBJ databases">
        <authorList>
            <person name="Kreplak J."/>
        </authorList>
    </citation>
    <scope>NUCLEOTIDE SEQUENCE [LARGE SCALE GENOMIC DNA]</scope>
</reference>
<feature type="region of interest" description="Disordered" evidence="1">
    <location>
        <begin position="148"/>
        <end position="170"/>
    </location>
</feature>
<dbReference type="AlphaFoldDB" id="A0AAV0Z4K9"/>
<keyword evidence="3" id="KW-1185">Reference proteome</keyword>
<evidence type="ECO:0000313" key="3">
    <source>
        <dbReference type="Proteomes" id="UP001157006"/>
    </source>
</evidence>
<accession>A0AAV0Z4K9</accession>
<dbReference type="EMBL" id="OX451735">
    <property type="protein sequence ID" value="CAI8593516.1"/>
    <property type="molecule type" value="Genomic_DNA"/>
</dbReference>
<gene>
    <name evidence="2" type="ORF">VFH_I095400</name>
</gene>
<feature type="compositionally biased region" description="Low complexity" evidence="1">
    <location>
        <begin position="149"/>
        <end position="162"/>
    </location>
</feature>
<name>A0AAV0Z4K9_VICFA</name>
<proteinExistence type="predicted"/>
<sequence length="170" mass="19078">MTMLPYGHVHKFFLTTSSNNTVISYPDLLHRHNSVPQQPHNFDPSVPLPYNTPSLSAPTTAPIVDEYTLSTAPPLQLLAQLPCIHNPRFRSNSGSQSPITTPPSRSPQRCKYFRLCSAPTNTTDFFDTHQIRDSINSRRSRISHDAEAHVSNNHVSMSSVLSDQHHNLQL</sequence>
<protein>
    <submittedName>
        <fullName evidence="2">Uncharacterized protein</fullName>
    </submittedName>
</protein>
<evidence type="ECO:0000256" key="1">
    <source>
        <dbReference type="SAM" id="MobiDB-lite"/>
    </source>
</evidence>
<evidence type="ECO:0000313" key="2">
    <source>
        <dbReference type="EMBL" id="CAI8593516.1"/>
    </source>
</evidence>